<dbReference type="FunFam" id="2.40.10.10:FF:000054">
    <property type="entry name" value="Complement C1r subcomponent"/>
    <property type="match status" value="1"/>
</dbReference>
<dbReference type="GO" id="GO:0004252">
    <property type="term" value="F:serine-type endopeptidase activity"/>
    <property type="evidence" value="ECO:0007669"/>
    <property type="project" value="InterPro"/>
</dbReference>
<evidence type="ECO:0000256" key="6">
    <source>
        <dbReference type="RuleBase" id="RU363034"/>
    </source>
</evidence>
<dbReference type="InterPro" id="IPR009003">
    <property type="entry name" value="Peptidase_S1_PA"/>
</dbReference>
<organism evidence="9">
    <name type="scientific">Lethocerus distinctifemur</name>
    <dbReference type="NCBI Taxonomy" id="280095"/>
    <lineage>
        <taxon>Eukaryota</taxon>
        <taxon>Metazoa</taxon>
        <taxon>Ecdysozoa</taxon>
        <taxon>Arthropoda</taxon>
        <taxon>Hexapoda</taxon>
        <taxon>Insecta</taxon>
        <taxon>Pterygota</taxon>
        <taxon>Neoptera</taxon>
        <taxon>Paraneoptera</taxon>
        <taxon>Hemiptera</taxon>
        <taxon>Heteroptera</taxon>
        <taxon>Panheteroptera</taxon>
        <taxon>Nepomorpha</taxon>
        <taxon>Belostomatidae</taxon>
        <taxon>Lethocerinae</taxon>
        <taxon>Lethocerus</taxon>
    </lineage>
</organism>
<evidence type="ECO:0000256" key="3">
    <source>
        <dbReference type="ARBA" id="ARBA00022729"/>
    </source>
</evidence>
<proteinExistence type="evidence at transcript level"/>
<dbReference type="Gene3D" id="2.40.10.10">
    <property type="entry name" value="Trypsin-like serine proteases"/>
    <property type="match status" value="1"/>
</dbReference>
<keyword evidence="3 7" id="KW-0732">Signal</keyword>
<dbReference type="PANTHER" id="PTHR24252:SF7">
    <property type="entry name" value="HYALIN"/>
    <property type="match status" value="1"/>
</dbReference>
<dbReference type="GO" id="GO:0005576">
    <property type="term" value="C:extracellular region"/>
    <property type="evidence" value="ECO:0007669"/>
    <property type="project" value="UniProtKB-SubCell"/>
</dbReference>
<dbReference type="AlphaFoldDB" id="A0A2K8JVQ9"/>
<dbReference type="CDD" id="cd00190">
    <property type="entry name" value="Tryp_SPc"/>
    <property type="match status" value="1"/>
</dbReference>
<evidence type="ECO:0000256" key="2">
    <source>
        <dbReference type="ARBA" id="ARBA00022525"/>
    </source>
</evidence>
<dbReference type="InterPro" id="IPR001314">
    <property type="entry name" value="Peptidase_S1A"/>
</dbReference>
<evidence type="ECO:0000256" key="7">
    <source>
        <dbReference type="SAM" id="SignalP"/>
    </source>
</evidence>
<evidence type="ECO:0000259" key="8">
    <source>
        <dbReference type="PROSITE" id="PS50240"/>
    </source>
</evidence>
<keyword evidence="6" id="KW-0720">Serine protease</keyword>
<dbReference type="InterPro" id="IPR033116">
    <property type="entry name" value="TRYPSIN_SER"/>
</dbReference>
<dbReference type="PROSITE" id="PS50240">
    <property type="entry name" value="TRYPSIN_DOM"/>
    <property type="match status" value="1"/>
</dbReference>
<comment type="subcellular location">
    <subcellularLocation>
        <location evidence="1">Secreted</location>
    </subcellularLocation>
</comment>
<dbReference type="InterPro" id="IPR001254">
    <property type="entry name" value="Trypsin_dom"/>
</dbReference>
<reference evidence="9" key="1">
    <citation type="journal article" date="2018" name="Cell. Mol. Life Sci.">
        <title>Giant fish-killing water bug reveals ancient and dynamic venom evolution in Heteroptera.</title>
        <authorList>
            <person name="Walker A.A."/>
            <person name="Hernandez-Vargas M.J."/>
            <person name="Corzo G."/>
            <person name="Fry B.G."/>
            <person name="King G.F."/>
        </authorList>
    </citation>
    <scope>NUCLEOTIDE SEQUENCE</scope>
</reference>
<feature type="signal peptide" evidence="7">
    <location>
        <begin position="1"/>
        <end position="27"/>
    </location>
</feature>
<keyword evidence="5" id="KW-0325">Glycoprotein</keyword>
<dbReference type="InterPro" id="IPR043504">
    <property type="entry name" value="Peptidase_S1_PA_chymotrypsin"/>
</dbReference>
<name>A0A2K8JVQ9_9HEMI</name>
<dbReference type="InterPro" id="IPR018114">
    <property type="entry name" value="TRYPSIN_HIS"/>
</dbReference>
<feature type="domain" description="Peptidase S1" evidence="8">
    <location>
        <begin position="68"/>
        <end position="304"/>
    </location>
</feature>
<dbReference type="SUPFAM" id="SSF50494">
    <property type="entry name" value="Trypsin-like serine proteases"/>
    <property type="match status" value="1"/>
</dbReference>
<dbReference type="PRINTS" id="PR00722">
    <property type="entry name" value="CHYMOTRYPSIN"/>
</dbReference>
<keyword evidence="6" id="KW-0378">Hydrolase</keyword>
<feature type="chain" id="PRO_5018012431" evidence="7">
    <location>
        <begin position="28"/>
        <end position="317"/>
    </location>
</feature>
<evidence type="ECO:0000256" key="1">
    <source>
        <dbReference type="ARBA" id="ARBA00004613"/>
    </source>
</evidence>
<sequence>MWQSRVKMAGWWTTAVVVLLTVGAVLGQEPTLEDYLNMRVDDQSEEHGQLAGLKPTNCSCGWTNKARIVGGRRALANEFPLMAGLKAKGHKGVFCGGFVVTIGHVITAAHCTYPLRSLRKIKLVVVVGEHDQSEKNGNKQHLAVLKTIEHERFNPVTFFNDISIVVLKKHMTFNQLIGPACLPSGPIELVNEQVKVLGWGRLSAARVSSDVLMKLNLRVIPLQMCKEKFKRVIDVDSPTQICTVRKNKDSCEGDSGGPLIWLDPETNRYTVVAIVSYGKTLCGTAPAVNTDVSVHLNWIQQKISATYPELMTCSKIE</sequence>
<keyword evidence="6 9" id="KW-0645">Protease</keyword>
<keyword evidence="2" id="KW-0964">Secreted</keyword>
<dbReference type="SMART" id="SM00020">
    <property type="entry name" value="Tryp_SPc"/>
    <property type="match status" value="1"/>
</dbReference>
<dbReference type="EMBL" id="MF683269">
    <property type="protein sequence ID" value="ATU82410.1"/>
    <property type="molecule type" value="mRNA"/>
</dbReference>
<dbReference type="GO" id="GO:0006508">
    <property type="term" value="P:proteolysis"/>
    <property type="evidence" value="ECO:0007669"/>
    <property type="project" value="UniProtKB-KW"/>
</dbReference>
<evidence type="ECO:0000256" key="4">
    <source>
        <dbReference type="ARBA" id="ARBA00023157"/>
    </source>
</evidence>
<evidence type="ECO:0000256" key="5">
    <source>
        <dbReference type="ARBA" id="ARBA00023180"/>
    </source>
</evidence>
<dbReference type="FunFam" id="2.40.10.10:FF:000068">
    <property type="entry name" value="transmembrane protease serine 2"/>
    <property type="match status" value="1"/>
</dbReference>
<dbReference type="Pfam" id="PF00089">
    <property type="entry name" value="Trypsin"/>
    <property type="match status" value="1"/>
</dbReference>
<accession>A0A2K8JVQ9</accession>
<keyword evidence="4" id="KW-1015">Disulfide bond</keyword>
<dbReference type="PANTHER" id="PTHR24252">
    <property type="entry name" value="ACROSIN-RELATED"/>
    <property type="match status" value="1"/>
</dbReference>
<dbReference type="PROSITE" id="PS00135">
    <property type="entry name" value="TRYPSIN_SER"/>
    <property type="match status" value="1"/>
</dbReference>
<evidence type="ECO:0000313" key="9">
    <source>
        <dbReference type="EMBL" id="ATU82410.1"/>
    </source>
</evidence>
<protein>
    <submittedName>
        <fullName evidence="9">Venom S1 protease 11</fullName>
    </submittedName>
</protein>
<dbReference type="PROSITE" id="PS00134">
    <property type="entry name" value="TRYPSIN_HIS"/>
    <property type="match status" value="1"/>
</dbReference>